<dbReference type="AlphaFoldDB" id="A0A0U1M7L6"/>
<dbReference type="PANTHER" id="PTHR28199">
    <property type="entry name" value="PROCESSING OF GAS1 AND ALP PROTEIN 2"/>
    <property type="match status" value="1"/>
</dbReference>
<dbReference type="Pfam" id="PF07543">
    <property type="entry name" value="PGA2"/>
    <property type="match status" value="1"/>
</dbReference>
<evidence type="ECO:0000256" key="2">
    <source>
        <dbReference type="SAM" id="Phobius"/>
    </source>
</evidence>
<name>A0A0U1M7L6_TALIS</name>
<dbReference type="OMA" id="FFGQLYT"/>
<evidence type="ECO:0000313" key="3">
    <source>
        <dbReference type="EMBL" id="CRG91585.1"/>
    </source>
</evidence>
<keyword evidence="4" id="KW-1185">Reference proteome</keyword>
<sequence length="187" mass="21205">MAETTNPDIAAIFSEIVETVSHYVLEIIGDFQDWVATPKIRRWLRIIVVVAGYLMVRPWIELFFRKMFEKQMDKEDAERKKKREEEEGFLAPGMERAKKNANSLRVGGAGEEQEQGSSDEEDEAEKVKASGVMEWGRGARKRQKKAAAKQEALRKAEQMDEEELLQLLDWSESEGEGGKKKAAAAAT</sequence>
<keyword evidence="2" id="KW-0812">Transmembrane</keyword>
<evidence type="ECO:0000256" key="1">
    <source>
        <dbReference type="SAM" id="MobiDB-lite"/>
    </source>
</evidence>
<feature type="compositionally biased region" description="Basic and acidic residues" evidence="1">
    <location>
        <begin position="76"/>
        <end position="85"/>
    </location>
</feature>
<feature type="region of interest" description="Disordered" evidence="1">
    <location>
        <begin position="76"/>
        <end position="187"/>
    </location>
</feature>
<dbReference type="Proteomes" id="UP000054383">
    <property type="component" value="Unassembled WGS sequence"/>
</dbReference>
<protein>
    <submittedName>
        <fullName evidence="3">Uncharacterized protein</fullName>
    </submittedName>
</protein>
<feature type="compositionally biased region" description="Basic residues" evidence="1">
    <location>
        <begin position="138"/>
        <end position="147"/>
    </location>
</feature>
<accession>A0A0U1M7L6</accession>
<gene>
    <name evidence="3" type="ORF">PISL3812_08635</name>
</gene>
<reference evidence="3 4" key="1">
    <citation type="submission" date="2015-04" db="EMBL/GenBank/DDBJ databases">
        <authorList>
            <person name="Syromyatnikov M.Y."/>
            <person name="Popov V.N."/>
        </authorList>
    </citation>
    <scope>NUCLEOTIDE SEQUENCE [LARGE SCALE GENOMIC DNA]</scope>
    <source>
        <strain evidence="3">WF-38-12</strain>
    </source>
</reference>
<organism evidence="3 4">
    <name type="scientific">Talaromyces islandicus</name>
    <name type="common">Penicillium islandicum</name>
    <dbReference type="NCBI Taxonomy" id="28573"/>
    <lineage>
        <taxon>Eukaryota</taxon>
        <taxon>Fungi</taxon>
        <taxon>Dikarya</taxon>
        <taxon>Ascomycota</taxon>
        <taxon>Pezizomycotina</taxon>
        <taxon>Eurotiomycetes</taxon>
        <taxon>Eurotiomycetidae</taxon>
        <taxon>Eurotiales</taxon>
        <taxon>Trichocomaceae</taxon>
        <taxon>Talaromyces</taxon>
        <taxon>Talaromyces sect. Islandici</taxon>
    </lineage>
</organism>
<keyword evidence="2" id="KW-0472">Membrane</keyword>
<dbReference type="OrthoDB" id="4227028at2759"/>
<evidence type="ECO:0000313" key="4">
    <source>
        <dbReference type="Proteomes" id="UP000054383"/>
    </source>
</evidence>
<dbReference type="EMBL" id="CVMT01000010">
    <property type="protein sequence ID" value="CRG91585.1"/>
    <property type="molecule type" value="Genomic_DNA"/>
</dbReference>
<dbReference type="PANTHER" id="PTHR28199:SF1">
    <property type="entry name" value="PROCESSING OF GAS1 AND ALP PROTEIN 2"/>
    <property type="match status" value="1"/>
</dbReference>
<dbReference type="InterPro" id="IPR011431">
    <property type="entry name" value="Trafficking_Pga2"/>
</dbReference>
<proteinExistence type="predicted"/>
<dbReference type="STRING" id="28573.A0A0U1M7L6"/>
<feature type="transmembrane region" description="Helical" evidence="2">
    <location>
        <begin position="43"/>
        <end position="64"/>
    </location>
</feature>
<dbReference type="GO" id="GO:0015031">
    <property type="term" value="P:protein transport"/>
    <property type="evidence" value="ECO:0007669"/>
    <property type="project" value="TreeGrafter"/>
</dbReference>
<keyword evidence="2" id="KW-1133">Transmembrane helix</keyword>
<feature type="compositionally biased region" description="Acidic residues" evidence="1">
    <location>
        <begin position="111"/>
        <end position="124"/>
    </location>
</feature>